<dbReference type="EMBL" id="CP073249">
    <property type="protein sequence ID" value="QUF03871.1"/>
    <property type="molecule type" value="Genomic_DNA"/>
</dbReference>
<dbReference type="CDD" id="cd04301">
    <property type="entry name" value="NAT_SF"/>
    <property type="match status" value="1"/>
</dbReference>
<sequence>MSGRDRVLTVRRREWAGLGEGEVRRVEAVWGEAFPPSERSARDGVATRSSDFLWTAHLGGEVVGFATALRLPESGAVYLEYLAVSASSRGSGTGGALLAAIAEDVLGDPAVAGIVLEVEDPARTPGELAARRIGFYERWGARVVTAISGYEMPDLAEPGQRVPMVLLWRGGVAQPVLEADGVELVLRDLYLGYYAHAAEAGHLAELVGRLDRPA</sequence>
<protein>
    <submittedName>
        <fullName evidence="2">GNAT family N-acetyltransferase</fullName>
    </submittedName>
</protein>
<dbReference type="Proteomes" id="UP000677152">
    <property type="component" value="Chromosome"/>
</dbReference>
<dbReference type="PROSITE" id="PS51186">
    <property type="entry name" value="GNAT"/>
    <property type="match status" value="1"/>
</dbReference>
<dbReference type="InterPro" id="IPR000182">
    <property type="entry name" value="GNAT_dom"/>
</dbReference>
<evidence type="ECO:0000259" key="1">
    <source>
        <dbReference type="PROSITE" id="PS51186"/>
    </source>
</evidence>
<organism evidence="2 3">
    <name type="scientific">Actinosynnema pretiosum subsp. pretiosum</name>
    <dbReference type="NCBI Taxonomy" id="103721"/>
    <lineage>
        <taxon>Bacteria</taxon>
        <taxon>Bacillati</taxon>
        <taxon>Actinomycetota</taxon>
        <taxon>Actinomycetes</taxon>
        <taxon>Pseudonocardiales</taxon>
        <taxon>Pseudonocardiaceae</taxon>
        <taxon>Actinosynnema</taxon>
    </lineage>
</organism>
<proteinExistence type="predicted"/>
<dbReference type="SUPFAM" id="SSF55729">
    <property type="entry name" value="Acyl-CoA N-acyltransferases (Nat)"/>
    <property type="match status" value="1"/>
</dbReference>
<feature type="domain" description="N-acetyltransferase" evidence="1">
    <location>
        <begin position="8"/>
        <end position="169"/>
    </location>
</feature>
<dbReference type="Pfam" id="PF00583">
    <property type="entry name" value="Acetyltransf_1"/>
    <property type="match status" value="1"/>
</dbReference>
<evidence type="ECO:0000313" key="2">
    <source>
        <dbReference type="EMBL" id="QUF03871.1"/>
    </source>
</evidence>
<name>A0AA45R3I3_9PSEU</name>
<dbReference type="AlphaFoldDB" id="A0AA45R3I3"/>
<reference evidence="2" key="1">
    <citation type="submission" date="2021-04" db="EMBL/GenBank/DDBJ databases">
        <title>Genomic sequence of Actinosynnema pretiosum subsp. pretiosum ATCC 31280 (C-14919).</title>
        <authorList>
            <person name="Bai L."/>
            <person name="Wang X."/>
            <person name="Xiao Y."/>
        </authorList>
    </citation>
    <scope>NUCLEOTIDE SEQUENCE</scope>
    <source>
        <strain evidence="2">ATCC 31280</strain>
    </source>
</reference>
<evidence type="ECO:0000313" key="3">
    <source>
        <dbReference type="Proteomes" id="UP000677152"/>
    </source>
</evidence>
<gene>
    <name evidence="2" type="ORF">KCV87_31660</name>
</gene>
<dbReference type="InterPro" id="IPR016181">
    <property type="entry name" value="Acyl_CoA_acyltransferase"/>
</dbReference>
<dbReference type="Gene3D" id="3.40.630.30">
    <property type="match status" value="1"/>
</dbReference>
<accession>A0AA45R3I3</accession>
<dbReference type="GO" id="GO:0016747">
    <property type="term" value="F:acyltransferase activity, transferring groups other than amino-acyl groups"/>
    <property type="evidence" value="ECO:0007669"/>
    <property type="project" value="InterPro"/>
</dbReference>